<dbReference type="Pfam" id="PF07521">
    <property type="entry name" value="RMMBL"/>
    <property type="match status" value="1"/>
</dbReference>
<dbReference type="InterPro" id="IPR022712">
    <property type="entry name" value="Beta_Casp"/>
</dbReference>
<dbReference type="FunFam" id="3.40.50.10890:FF:000001">
    <property type="entry name" value="Cleavage and polyadenylation specificity factor subunit 3"/>
    <property type="match status" value="1"/>
</dbReference>
<organism evidence="8 9">
    <name type="scientific">Microctonus aethiopoides</name>
    <dbReference type="NCBI Taxonomy" id="144406"/>
    <lineage>
        <taxon>Eukaryota</taxon>
        <taxon>Metazoa</taxon>
        <taxon>Ecdysozoa</taxon>
        <taxon>Arthropoda</taxon>
        <taxon>Hexapoda</taxon>
        <taxon>Insecta</taxon>
        <taxon>Pterygota</taxon>
        <taxon>Neoptera</taxon>
        <taxon>Endopterygota</taxon>
        <taxon>Hymenoptera</taxon>
        <taxon>Apocrita</taxon>
        <taxon>Ichneumonoidea</taxon>
        <taxon>Braconidae</taxon>
        <taxon>Euphorinae</taxon>
        <taxon>Microctonus</taxon>
    </lineage>
</organism>
<dbReference type="SMART" id="SM01098">
    <property type="entry name" value="CPSF73-100_C"/>
    <property type="match status" value="1"/>
</dbReference>
<evidence type="ECO:0000256" key="3">
    <source>
        <dbReference type="ARBA" id="ARBA00022722"/>
    </source>
</evidence>
<dbReference type="SUPFAM" id="SSF56281">
    <property type="entry name" value="Metallo-hydrolase/oxidoreductase"/>
    <property type="match status" value="1"/>
</dbReference>
<feature type="domain" description="Beta-Casp" evidence="6">
    <location>
        <begin position="152"/>
        <end position="273"/>
    </location>
</feature>
<dbReference type="Proteomes" id="UP001168990">
    <property type="component" value="Unassembled WGS sequence"/>
</dbReference>
<dbReference type="InterPro" id="IPR001279">
    <property type="entry name" value="Metallo-B-lactamas"/>
</dbReference>
<dbReference type="Pfam" id="PF16661">
    <property type="entry name" value="Lactamase_B_6"/>
    <property type="match status" value="1"/>
</dbReference>
<dbReference type="InterPro" id="IPR036866">
    <property type="entry name" value="RibonucZ/Hydroxyglut_hydro"/>
</dbReference>
<protein>
    <recommendedName>
        <fullName evidence="10">Cleavage and polyadenylation specificity factor subunit 3</fullName>
    </recommendedName>
</protein>
<gene>
    <name evidence="8" type="ORF">PV328_003027</name>
</gene>
<dbReference type="GO" id="GO:0005847">
    <property type="term" value="C:mRNA cleavage and polyadenylation specificity factor complex"/>
    <property type="evidence" value="ECO:0007669"/>
    <property type="project" value="TreeGrafter"/>
</dbReference>
<dbReference type="PANTHER" id="PTHR11203:SF11">
    <property type="entry name" value="CLEAVAGE AND POLYADENYLATION SPECIFICITY FACTOR SUBUNIT 3"/>
    <property type="match status" value="1"/>
</dbReference>
<dbReference type="InterPro" id="IPR021718">
    <property type="entry name" value="CPSF73-100_C"/>
</dbReference>
<dbReference type="GO" id="GO:0003723">
    <property type="term" value="F:RNA binding"/>
    <property type="evidence" value="ECO:0007669"/>
    <property type="project" value="TreeGrafter"/>
</dbReference>
<keyword evidence="4" id="KW-0378">Hydrolase</keyword>
<evidence type="ECO:0000256" key="4">
    <source>
        <dbReference type="ARBA" id="ARBA00022801"/>
    </source>
</evidence>
<dbReference type="AlphaFoldDB" id="A0AA39F7J0"/>
<dbReference type="Pfam" id="PF11718">
    <property type="entry name" value="CPSF73-100_C"/>
    <property type="match status" value="1"/>
</dbReference>
<accession>A0AA39F7J0</accession>
<dbReference type="InterPro" id="IPR050698">
    <property type="entry name" value="MBL"/>
</dbReference>
<evidence type="ECO:0000259" key="6">
    <source>
        <dbReference type="SMART" id="SM01027"/>
    </source>
</evidence>
<evidence type="ECO:0000256" key="1">
    <source>
        <dbReference type="ARBA" id="ARBA00004123"/>
    </source>
</evidence>
<dbReference type="EMBL" id="JAQQBS010001422">
    <property type="protein sequence ID" value="KAK0164391.1"/>
    <property type="molecule type" value="Genomic_DNA"/>
</dbReference>
<dbReference type="GO" id="GO:0004534">
    <property type="term" value="F:5'-3' RNA exonuclease activity"/>
    <property type="evidence" value="ECO:0007669"/>
    <property type="project" value="TreeGrafter"/>
</dbReference>
<dbReference type="PANTHER" id="PTHR11203">
    <property type="entry name" value="CLEAVAGE AND POLYADENYLATION SPECIFICITY FACTOR FAMILY MEMBER"/>
    <property type="match status" value="1"/>
</dbReference>
<evidence type="ECO:0000256" key="2">
    <source>
        <dbReference type="ARBA" id="ARBA00022664"/>
    </source>
</evidence>
<dbReference type="Pfam" id="PF10996">
    <property type="entry name" value="Beta-Casp"/>
    <property type="match status" value="1"/>
</dbReference>
<evidence type="ECO:0000313" key="8">
    <source>
        <dbReference type="EMBL" id="KAK0164391.1"/>
    </source>
</evidence>
<dbReference type="SMART" id="SM01027">
    <property type="entry name" value="Beta-Casp"/>
    <property type="match status" value="1"/>
</dbReference>
<feature type="domain" description="Pre-mRNA 3'-end-processing endonuclease polyadenylation factor C-term" evidence="7">
    <location>
        <begin position="385"/>
        <end position="581"/>
    </location>
</feature>
<keyword evidence="9" id="KW-1185">Reference proteome</keyword>
<dbReference type="GO" id="GO:0004521">
    <property type="term" value="F:RNA endonuclease activity"/>
    <property type="evidence" value="ECO:0007669"/>
    <property type="project" value="TreeGrafter"/>
</dbReference>
<evidence type="ECO:0000259" key="7">
    <source>
        <dbReference type="SMART" id="SM01098"/>
    </source>
</evidence>
<sequence>MTHATKAIYRWLLSDYIKVSNIATEQMLYTESDLKASMDKIETINFHEEKDVFGIKFWAYNAGHVLGAAMFMIEIAGVKILYTGDFSRQEDRHLMAAEIPNVHPDVLITESTYGTHIHEKREDREGRFTNLVHEIVNRGGRCLIPVFALGRAQELLLILDEYWSLHPELHEIPIYYASSLAKKCMAVYQTYINAMNDKIRRQIAINNPFVFKHISNLKGIDHFDDIGPCVVMASPGMMQSGLSRELFESWCTNSKNGVIIAGYCVEGTLAKTILSEPEEITTMSGQKLPLKMSVDYISFSAHTDYQQTSEFIRILKPPHVVLVHGEQNEMSRLKAALQREYEDDPNTMIEIHNPRNTVAVELYFRGKKIVKVMGSLAIEESKPRQKLSGVMVKRNFNRCFLAPSDLPAYVDTDINPMNNTHKIYFHGSVSVLKHLLTQIDDDLDIIDDKKMRVLKNVDVTIEGKVVTMEWIGTPVNDMYADSVLVALLQADMMMDPAELPTEPTKMDRIHFKECLVETLQDMFGEDSVPKIFKGEKFDVTVDNKKAHIDLSTLEVTSEDDDILQQTVQTVMSKLHQSLAPPSETL</sequence>
<keyword evidence="2" id="KW-0507">mRNA processing</keyword>
<dbReference type="GO" id="GO:0006398">
    <property type="term" value="P:mRNA 3'-end processing by stem-loop binding and cleavage"/>
    <property type="evidence" value="ECO:0007669"/>
    <property type="project" value="TreeGrafter"/>
</dbReference>
<reference evidence="8" key="2">
    <citation type="submission" date="2023-03" db="EMBL/GenBank/DDBJ databases">
        <authorList>
            <person name="Inwood S.N."/>
            <person name="Skelly J.G."/>
            <person name="Guhlin J."/>
            <person name="Harrop T.W.R."/>
            <person name="Goldson S.G."/>
            <person name="Dearden P.K."/>
        </authorList>
    </citation>
    <scope>NUCLEOTIDE SEQUENCE</scope>
    <source>
        <strain evidence="8">Irish</strain>
        <tissue evidence="8">Whole body</tissue>
    </source>
</reference>
<evidence type="ECO:0000313" key="9">
    <source>
        <dbReference type="Proteomes" id="UP001168990"/>
    </source>
</evidence>
<proteinExistence type="predicted"/>
<comment type="subcellular location">
    <subcellularLocation>
        <location evidence="1">Nucleus</location>
    </subcellularLocation>
</comment>
<keyword evidence="5" id="KW-0539">Nucleus</keyword>
<dbReference type="Gene3D" id="3.60.15.10">
    <property type="entry name" value="Ribonuclease Z/Hydroxyacylglutathione hydrolase-like"/>
    <property type="match status" value="1"/>
</dbReference>
<dbReference type="Gene3D" id="3.40.50.10890">
    <property type="match status" value="1"/>
</dbReference>
<name>A0AA39F7J0_9HYME</name>
<evidence type="ECO:0008006" key="10">
    <source>
        <dbReference type="Google" id="ProtNLM"/>
    </source>
</evidence>
<dbReference type="InterPro" id="IPR011108">
    <property type="entry name" value="RMMBL"/>
</dbReference>
<comment type="caution">
    <text evidence="8">The sequence shown here is derived from an EMBL/GenBank/DDBJ whole genome shotgun (WGS) entry which is preliminary data.</text>
</comment>
<keyword evidence="3" id="KW-0540">Nuclease</keyword>
<evidence type="ECO:0000256" key="5">
    <source>
        <dbReference type="ARBA" id="ARBA00023242"/>
    </source>
</evidence>
<reference evidence="8" key="1">
    <citation type="journal article" date="2023" name="bioRxiv">
        <title>Scaffold-level genome assemblies of two parasitoid biocontrol wasps reveal the parthenogenesis mechanism and an associated novel virus.</title>
        <authorList>
            <person name="Inwood S."/>
            <person name="Skelly J."/>
            <person name="Guhlin J."/>
            <person name="Harrop T."/>
            <person name="Goldson S."/>
            <person name="Dearden P."/>
        </authorList>
    </citation>
    <scope>NUCLEOTIDE SEQUENCE</scope>
    <source>
        <strain evidence="8">Irish</strain>
        <tissue evidence="8">Whole body</tissue>
    </source>
</reference>